<keyword evidence="1" id="KW-0804">Transcription</keyword>
<name>A0A2L2JXC6_9NOCA</name>
<accession>A0A2L2JXC6</accession>
<dbReference type="GeneID" id="57072121"/>
<dbReference type="GO" id="GO:0000428">
    <property type="term" value="C:DNA-directed RNA polymerase complex"/>
    <property type="evidence" value="ECO:0007669"/>
    <property type="project" value="UniProtKB-KW"/>
</dbReference>
<keyword evidence="1" id="KW-0240">DNA-directed RNA polymerase</keyword>
<evidence type="ECO:0000313" key="2">
    <source>
        <dbReference type="Proteomes" id="UP000471166"/>
    </source>
</evidence>
<proteinExistence type="predicted"/>
<reference evidence="1 2" key="1">
    <citation type="submission" date="2020-01" db="EMBL/GenBank/DDBJ databases">
        <title>Genetics and antimicrobial susceptibilities of Nocardia species isolated from the soil; a comparison with species isolated from humans.</title>
        <authorList>
            <person name="Carrasco G."/>
            <person name="Monzon S."/>
            <person name="Sansegundo M."/>
            <person name="Garcia E."/>
            <person name="Garrido N."/>
            <person name="Medina M.J."/>
            <person name="Villalon P."/>
            <person name="Ramirez-Arocha A.C."/>
            <person name="Jimenez P."/>
            <person name="Cuesta I."/>
            <person name="Valdezate S."/>
        </authorList>
    </citation>
    <scope>NUCLEOTIDE SEQUENCE [LARGE SCALE GENOMIC DNA]</scope>
    <source>
        <strain evidence="1 2">CNM20110626</strain>
    </source>
</reference>
<evidence type="ECO:0000313" key="1">
    <source>
        <dbReference type="EMBL" id="NEW36541.1"/>
    </source>
</evidence>
<protein>
    <submittedName>
        <fullName evidence="1">DNA-directed RNA polymerase subunit beta</fullName>
    </submittedName>
</protein>
<dbReference type="EMBL" id="JAAGVB010000082">
    <property type="protein sequence ID" value="NEW36541.1"/>
    <property type="molecule type" value="Genomic_DNA"/>
</dbReference>
<dbReference type="Proteomes" id="UP000471166">
    <property type="component" value="Unassembled WGS sequence"/>
</dbReference>
<comment type="caution">
    <text evidence="1">The sequence shown here is derived from an EMBL/GenBank/DDBJ whole genome shotgun (WGS) entry which is preliminary data.</text>
</comment>
<gene>
    <name evidence="1" type="ORF">GV791_28875</name>
</gene>
<dbReference type="AlphaFoldDB" id="A0A2L2JXC6"/>
<dbReference type="RefSeq" id="WP_104898233.1">
    <property type="nucleotide sequence ID" value="NZ_CP026746.1"/>
</dbReference>
<organism evidence="1 2">
    <name type="scientific">Nocardia cyriacigeorgica</name>
    <dbReference type="NCBI Taxonomy" id="135487"/>
    <lineage>
        <taxon>Bacteria</taxon>
        <taxon>Bacillati</taxon>
        <taxon>Actinomycetota</taxon>
        <taxon>Actinomycetes</taxon>
        <taxon>Mycobacteriales</taxon>
        <taxon>Nocardiaceae</taxon>
        <taxon>Nocardia</taxon>
    </lineage>
</organism>
<sequence length="168" mass="18777">MEHVPFGDTPRTRCRYYRDVCGLPARIHPTELGRIVLPAEQVWALMMPSALGLAVKSDLERCRHHDAGIGAGPIISHVRSGRWSFLVEPDIPDETALFAEMFRLNVSIVRTGATIALPSPSDRGELFRRWIHLPPCTIRPSGLAVIDSIRACTARTSWRSIPTYVPVR</sequence>